<sequence>MFAKLMSLFDDKCPVCSGPLLAASDAASSTKSCPHGHYKEESYGPLGTRFVYKDFPTDTGKH</sequence>
<evidence type="ECO:0000313" key="1">
    <source>
        <dbReference type="EMBL" id="MBB6669292.1"/>
    </source>
</evidence>
<organism evidence="1 2">
    <name type="scientific">Cohnella nanjingensis</name>
    <dbReference type="NCBI Taxonomy" id="1387779"/>
    <lineage>
        <taxon>Bacteria</taxon>
        <taxon>Bacillati</taxon>
        <taxon>Bacillota</taxon>
        <taxon>Bacilli</taxon>
        <taxon>Bacillales</taxon>
        <taxon>Paenibacillaceae</taxon>
        <taxon>Cohnella</taxon>
    </lineage>
</organism>
<dbReference type="EMBL" id="JACJVP010000001">
    <property type="protein sequence ID" value="MBB6669292.1"/>
    <property type="molecule type" value="Genomic_DNA"/>
</dbReference>
<dbReference type="AlphaFoldDB" id="A0A7X0VCU4"/>
<keyword evidence="2" id="KW-1185">Reference proteome</keyword>
<reference evidence="1 2" key="1">
    <citation type="submission" date="2020-08" db="EMBL/GenBank/DDBJ databases">
        <title>Cohnella phylogeny.</title>
        <authorList>
            <person name="Dunlap C."/>
        </authorList>
    </citation>
    <scope>NUCLEOTIDE SEQUENCE [LARGE SCALE GENOMIC DNA]</scope>
    <source>
        <strain evidence="1 2">DSM 28246</strain>
    </source>
</reference>
<protein>
    <submittedName>
        <fullName evidence="1">Uncharacterized protein</fullName>
    </submittedName>
</protein>
<name>A0A7X0VCU4_9BACL</name>
<accession>A0A7X0VCU4</accession>
<evidence type="ECO:0000313" key="2">
    <source>
        <dbReference type="Proteomes" id="UP000547209"/>
    </source>
</evidence>
<dbReference type="Proteomes" id="UP000547209">
    <property type="component" value="Unassembled WGS sequence"/>
</dbReference>
<comment type="caution">
    <text evidence="1">The sequence shown here is derived from an EMBL/GenBank/DDBJ whole genome shotgun (WGS) entry which is preliminary data.</text>
</comment>
<proteinExistence type="predicted"/>
<gene>
    <name evidence="1" type="ORF">H7C19_01170</name>
</gene>